<organism evidence="1">
    <name type="scientific">marine metagenome</name>
    <dbReference type="NCBI Taxonomy" id="408172"/>
    <lineage>
        <taxon>unclassified sequences</taxon>
        <taxon>metagenomes</taxon>
        <taxon>ecological metagenomes</taxon>
    </lineage>
</organism>
<protein>
    <submittedName>
        <fullName evidence="1">Uncharacterized protein</fullName>
    </submittedName>
</protein>
<gene>
    <name evidence="1" type="ORF">METZ01_LOCUS430833</name>
</gene>
<evidence type="ECO:0000313" key="1">
    <source>
        <dbReference type="EMBL" id="SVD77979.1"/>
    </source>
</evidence>
<dbReference type="AlphaFoldDB" id="A0A382Y4K7"/>
<dbReference type="EMBL" id="UINC01172743">
    <property type="protein sequence ID" value="SVD77979.1"/>
    <property type="molecule type" value="Genomic_DNA"/>
</dbReference>
<accession>A0A382Y4K7</accession>
<proteinExistence type="predicted"/>
<reference evidence="1" key="1">
    <citation type="submission" date="2018-05" db="EMBL/GenBank/DDBJ databases">
        <authorList>
            <person name="Lanie J.A."/>
            <person name="Ng W.-L."/>
            <person name="Kazmierczak K.M."/>
            <person name="Andrzejewski T.M."/>
            <person name="Davidsen T.M."/>
            <person name="Wayne K.J."/>
            <person name="Tettelin H."/>
            <person name="Glass J.I."/>
            <person name="Rusch D."/>
            <person name="Podicherti R."/>
            <person name="Tsui H.-C.T."/>
            <person name="Winkler M.E."/>
        </authorList>
    </citation>
    <scope>NUCLEOTIDE SEQUENCE</scope>
</reference>
<sequence>MSSLQESVVDTYIVYKIITILTDDWDEQEAFKHEIIDKKGKVLRKAKELKTKQEKDAYTILHRFVFNLKRLIEKIPGGKTRIGSYAAAAVLLLKEEDEKNDQ</sequence>
<name>A0A382Y4K7_9ZZZZ</name>